<feature type="transmembrane region" description="Helical" evidence="1">
    <location>
        <begin position="29"/>
        <end position="52"/>
    </location>
</feature>
<protein>
    <submittedName>
        <fullName evidence="2">Uncharacterized protein</fullName>
    </submittedName>
</protein>
<reference evidence="3" key="1">
    <citation type="journal article" date="2010" name="PLoS Negl. Trop. Dis.">
        <title>The genome sequence of Trypanosoma brucei gambiense, causative agent of chronic human african trypanosomiasis.</title>
        <authorList>
            <person name="Jackson A.P."/>
            <person name="Sanders M."/>
            <person name="Berry A."/>
            <person name="McQuillan J."/>
            <person name="Aslett M.A."/>
            <person name="Quail M.A."/>
            <person name="Chukualim B."/>
            <person name="Capewell P."/>
            <person name="MacLeod A."/>
            <person name="Melville S.E."/>
            <person name="Gibson W."/>
            <person name="Barry J.D."/>
            <person name="Berriman M."/>
            <person name="Hertz-Fowler C."/>
        </authorList>
    </citation>
    <scope>NUCLEOTIDE SEQUENCE [LARGE SCALE GENOMIC DNA]</scope>
    <source>
        <strain evidence="3">MHOM/CI/86/DAL972</strain>
    </source>
</reference>
<proteinExistence type="predicted"/>
<feature type="transmembrane region" description="Helical" evidence="1">
    <location>
        <begin position="64"/>
        <end position="82"/>
    </location>
</feature>
<name>D0A2R9_TRYB9</name>
<sequence>MCVRLCNWESEMVVEFLYAGSLSLQKKRFFFFATATGVLTCVSPLYLFSSFCIPNITPFLKNSYPYFSLFFFPSCFIPPIFFPAALRLLIYFFFVLFLNCAFLTAVTTFEFMRVVSCFIFFF</sequence>
<feature type="transmembrane region" description="Helical" evidence="1">
    <location>
        <begin position="88"/>
        <end position="121"/>
    </location>
</feature>
<dbReference type="RefSeq" id="XP_011777827.1">
    <property type="nucleotide sequence ID" value="XM_011779525.1"/>
</dbReference>
<keyword evidence="1" id="KW-0812">Transmembrane</keyword>
<dbReference type="KEGG" id="tbg:TbgDal_X6480"/>
<dbReference type="GeneID" id="23865747"/>
<evidence type="ECO:0000313" key="2">
    <source>
        <dbReference type="EMBL" id="CBH15563.1"/>
    </source>
</evidence>
<dbReference type="EMBL" id="FN554973">
    <property type="protein sequence ID" value="CBH15563.1"/>
    <property type="molecule type" value="Genomic_DNA"/>
</dbReference>
<gene>
    <name evidence="2" type="ORF">TbgDal_X6480</name>
</gene>
<dbReference type="AlphaFoldDB" id="D0A2R9"/>
<evidence type="ECO:0000313" key="3">
    <source>
        <dbReference type="Proteomes" id="UP000002316"/>
    </source>
</evidence>
<organism evidence="2 3">
    <name type="scientific">Trypanosoma brucei gambiense (strain MHOM/CI/86/DAL972)</name>
    <dbReference type="NCBI Taxonomy" id="679716"/>
    <lineage>
        <taxon>Eukaryota</taxon>
        <taxon>Discoba</taxon>
        <taxon>Euglenozoa</taxon>
        <taxon>Kinetoplastea</taxon>
        <taxon>Metakinetoplastina</taxon>
        <taxon>Trypanosomatida</taxon>
        <taxon>Trypanosomatidae</taxon>
        <taxon>Trypanosoma</taxon>
    </lineage>
</organism>
<dbReference type="Proteomes" id="UP000002316">
    <property type="component" value="Chromosome 10"/>
</dbReference>
<keyword evidence="1" id="KW-0472">Membrane</keyword>
<accession>D0A2R9</accession>
<evidence type="ECO:0000256" key="1">
    <source>
        <dbReference type="SAM" id="Phobius"/>
    </source>
</evidence>
<keyword evidence="1" id="KW-1133">Transmembrane helix</keyword>